<keyword evidence="1" id="KW-0732">Signal</keyword>
<dbReference type="EMBL" id="CP080429">
    <property type="protein sequence ID" value="QYJ68519.1"/>
    <property type="molecule type" value="Genomic_DNA"/>
</dbReference>
<accession>A0ABX8V6Q6</accession>
<evidence type="ECO:0000256" key="1">
    <source>
        <dbReference type="SAM" id="SignalP"/>
    </source>
</evidence>
<proteinExistence type="predicted"/>
<dbReference type="Proteomes" id="UP000825381">
    <property type="component" value="Chromosome"/>
</dbReference>
<organism evidence="3 4">
    <name type="scientific">Flavobacterium litorale</name>
    <dbReference type="NCBI Taxonomy" id="2856519"/>
    <lineage>
        <taxon>Bacteria</taxon>
        <taxon>Pseudomonadati</taxon>
        <taxon>Bacteroidota</taxon>
        <taxon>Flavobacteriia</taxon>
        <taxon>Flavobacteriales</taxon>
        <taxon>Flavobacteriaceae</taxon>
        <taxon>Flavobacterium</taxon>
    </lineage>
</organism>
<dbReference type="RefSeq" id="WP_220640859.1">
    <property type="nucleotide sequence ID" value="NZ_CP080429.1"/>
</dbReference>
<dbReference type="Pfam" id="PF04389">
    <property type="entry name" value="Peptidase_M28"/>
    <property type="match status" value="1"/>
</dbReference>
<dbReference type="InterPro" id="IPR007484">
    <property type="entry name" value="Peptidase_M28"/>
</dbReference>
<reference evidence="3 4" key="1">
    <citation type="submission" date="2021-07" db="EMBL/GenBank/DDBJ databases">
        <title>Flavobacterium WSW3-B6 sp.nov, isolated from seaweed.</title>
        <authorList>
            <person name="Muhammad N."/>
            <person name="Ho H."/>
            <person name="Lee Y.-J."/>
            <person name="Nguyen T."/>
            <person name="Ho J."/>
            <person name="Kim S.-G."/>
        </authorList>
    </citation>
    <scope>NUCLEOTIDE SEQUENCE [LARGE SCALE GENOMIC DNA]</scope>
    <source>
        <strain evidence="3 4">WSW3-B6</strain>
    </source>
</reference>
<evidence type="ECO:0000259" key="2">
    <source>
        <dbReference type="Pfam" id="PF04389"/>
    </source>
</evidence>
<sequence>MKIKLFLLCIALSFVSISHAQSQEQKGYVVNEEQVAATLRFLSSDALEGRDSGTEGIAKAATFLEQLFKENGVQPYFATYRDTLSNYNKPAYNIVGYLEGNDPELKEEYVIIGAHYDHIGMATNMTNGDKVYNGADDNASGTTAVTELVRYFATTKTNKRSILFCFFSAEEKGLLGSYHLAAKLKKQSFSPYVMLNFEMVGVPLGMDITAYVTGYSRSNVTEKMNEYAGEKLFSYTDFAVRYQLFKASDNYPFYLEMNIPAHTVSTTNMNTFKYYHHLDDEFENMDTKHMASFMQTMLPVITQMVNASTREIVLKK</sequence>
<feature type="chain" id="PRO_5047310320" evidence="1">
    <location>
        <begin position="21"/>
        <end position="316"/>
    </location>
</feature>
<gene>
    <name evidence="3" type="ORF">K1I41_01140</name>
</gene>
<dbReference type="Gene3D" id="3.40.630.10">
    <property type="entry name" value="Zn peptidases"/>
    <property type="match status" value="1"/>
</dbReference>
<evidence type="ECO:0000313" key="3">
    <source>
        <dbReference type="EMBL" id="QYJ68519.1"/>
    </source>
</evidence>
<name>A0ABX8V6Q6_9FLAO</name>
<dbReference type="PANTHER" id="PTHR12147:SF26">
    <property type="entry name" value="PEPTIDASE M28 DOMAIN-CONTAINING PROTEIN"/>
    <property type="match status" value="1"/>
</dbReference>
<dbReference type="InterPro" id="IPR045175">
    <property type="entry name" value="M28_fam"/>
</dbReference>
<dbReference type="PANTHER" id="PTHR12147">
    <property type="entry name" value="METALLOPEPTIDASE M28 FAMILY MEMBER"/>
    <property type="match status" value="1"/>
</dbReference>
<evidence type="ECO:0000313" key="4">
    <source>
        <dbReference type="Proteomes" id="UP000825381"/>
    </source>
</evidence>
<keyword evidence="4" id="KW-1185">Reference proteome</keyword>
<feature type="signal peptide" evidence="1">
    <location>
        <begin position="1"/>
        <end position="20"/>
    </location>
</feature>
<feature type="domain" description="Peptidase M28" evidence="2">
    <location>
        <begin position="93"/>
        <end position="299"/>
    </location>
</feature>
<dbReference type="SUPFAM" id="SSF53187">
    <property type="entry name" value="Zn-dependent exopeptidases"/>
    <property type="match status" value="1"/>
</dbReference>
<protein>
    <submittedName>
        <fullName evidence="3">M20/M25/M40 family metallo-hydrolase</fullName>
    </submittedName>
</protein>